<reference evidence="1 2" key="1">
    <citation type="submission" date="2018-12" db="EMBL/GenBank/DDBJ databases">
        <authorList>
            <person name="Shneider M.M."/>
            <person name="Kabilov M.R."/>
            <person name="Miroshnikov K.A."/>
        </authorList>
    </citation>
    <scope>NUCLEOTIDE SEQUENCE [LARGE SCALE GENOMIC DNA]</scope>
</reference>
<proteinExistence type="predicted"/>
<keyword evidence="2" id="KW-1185">Reference proteome</keyword>
<sequence length="129" mass="15468">MKMYGRKSSPFGMAYRDSARKHERQFYNSLKRACKKRERQAGQLQCKEGIEEYDLELQEWSQKYWGDDWLDDASQDVQEAFVIEQYKLNRDGVQGSTMDGVATYFSHMFNIRFTKSHWETTLWDKLNGW</sequence>
<protein>
    <submittedName>
        <fullName evidence="1">Uncharacterized protein</fullName>
    </submittedName>
</protein>
<dbReference type="Proteomes" id="UP000434907">
    <property type="component" value="Segment"/>
</dbReference>
<evidence type="ECO:0000313" key="2">
    <source>
        <dbReference type="Proteomes" id="UP000434907"/>
    </source>
</evidence>
<evidence type="ECO:0000313" key="1">
    <source>
        <dbReference type="EMBL" id="AZV02225.1"/>
    </source>
</evidence>
<name>A0A679A2R6_9CAUD</name>
<gene>
    <name evidence="1" type="ORF">Arno18_39</name>
</gene>
<organism evidence="1 2">
    <name type="scientific">Pectobacterium phage Arno18</name>
    <dbReference type="NCBI Taxonomy" id="2500578"/>
    <lineage>
        <taxon>Viruses</taxon>
        <taxon>Duplodnaviria</taxon>
        <taxon>Heunggongvirae</taxon>
        <taxon>Uroviricota</taxon>
        <taxon>Caudoviricetes</taxon>
        <taxon>Andersonviridae</taxon>
        <taxon>Andersonviridae incertae sedis</taxon>
        <taxon>Arnovirus</taxon>
        <taxon>Arnovirus arno18</taxon>
    </lineage>
</organism>
<dbReference type="EMBL" id="MK290738">
    <property type="protein sequence ID" value="AZV02225.1"/>
    <property type="molecule type" value="Genomic_DNA"/>
</dbReference>
<accession>A0A679A2R6</accession>